<dbReference type="GO" id="GO:0016853">
    <property type="term" value="F:isomerase activity"/>
    <property type="evidence" value="ECO:0007669"/>
    <property type="project" value="UniProtKB-KW"/>
</dbReference>
<dbReference type="GO" id="GO:0016491">
    <property type="term" value="F:oxidoreductase activity"/>
    <property type="evidence" value="ECO:0007669"/>
    <property type="project" value="InterPro"/>
</dbReference>
<evidence type="ECO:0000259" key="1">
    <source>
        <dbReference type="PROSITE" id="PS51352"/>
    </source>
</evidence>
<proteinExistence type="predicted"/>
<organism evidence="2 3">
    <name type="scientific">Sphingobacterium paludis</name>
    <dbReference type="NCBI Taxonomy" id="1476465"/>
    <lineage>
        <taxon>Bacteria</taxon>
        <taxon>Pseudomonadati</taxon>
        <taxon>Bacteroidota</taxon>
        <taxon>Sphingobacteriia</taxon>
        <taxon>Sphingobacteriales</taxon>
        <taxon>Sphingobacteriaceae</taxon>
        <taxon>Sphingobacterium</taxon>
    </lineage>
</organism>
<dbReference type="GO" id="GO:0016209">
    <property type="term" value="F:antioxidant activity"/>
    <property type="evidence" value="ECO:0007669"/>
    <property type="project" value="InterPro"/>
</dbReference>
<comment type="caution">
    <text evidence="2">The sequence shown here is derived from an EMBL/GenBank/DDBJ whole genome shotgun (WGS) entry which is preliminary data.</text>
</comment>
<dbReference type="PANTHER" id="PTHR42852">
    <property type="entry name" value="THIOL:DISULFIDE INTERCHANGE PROTEIN DSBE"/>
    <property type="match status" value="1"/>
</dbReference>
<reference evidence="2 3" key="1">
    <citation type="submission" date="2019-03" db="EMBL/GenBank/DDBJ databases">
        <title>Genomic Encyclopedia of Type Strains, Phase III (KMG-III): the genomes of soil and plant-associated and newly described type strains.</title>
        <authorList>
            <person name="Whitman W."/>
        </authorList>
    </citation>
    <scope>NUCLEOTIDE SEQUENCE [LARGE SCALE GENOMIC DNA]</scope>
    <source>
        <strain evidence="2 3">CGMCC 1.12801</strain>
    </source>
</reference>
<dbReference type="PROSITE" id="PS51352">
    <property type="entry name" value="THIOREDOXIN_2"/>
    <property type="match status" value="1"/>
</dbReference>
<dbReference type="InterPro" id="IPR012336">
    <property type="entry name" value="Thioredoxin-like_fold"/>
</dbReference>
<dbReference type="InterPro" id="IPR013766">
    <property type="entry name" value="Thioredoxin_domain"/>
</dbReference>
<keyword evidence="3" id="KW-1185">Reference proteome</keyword>
<sequence length="365" mass="42248">MKKLFILTMILQCIMGREIFAQSLNVKGKIHTNDSLMILFGDGIKIDTLMSTNGDFYFQRDMKHPELVTIVAIKTKSNEYVKKDFFIGDGEVHFNSEFDEVNSTNVEMTDRKAQIKYNEFKSRFNPLVKMARSVIDSSYVEGKTDVEQKIYKKLYDRIVDIQKEVAKEFVFENTDNIVGAFILANYLQGIDNKEIENIINLFDHDLLNSKYLTKVNDRLKMEAHLEEGLIAPDFNLKSENGQQINAKDLLGKHTVLDFWGSWCAPCIAGMPKMKEYFQKYGDKINFIGIACKDEEVNWRSAIIENQLSWSQYLNSSQKEDLTHKFQITAFPTKIIIDPDGNILKIFIGETEDFYNHIDQIFSNIK</sequence>
<dbReference type="InterPro" id="IPR036249">
    <property type="entry name" value="Thioredoxin-like_sf"/>
</dbReference>
<dbReference type="Gene3D" id="3.40.30.10">
    <property type="entry name" value="Glutaredoxin"/>
    <property type="match status" value="1"/>
</dbReference>
<dbReference type="RefSeq" id="WP_133642158.1">
    <property type="nucleotide sequence ID" value="NZ_SNZV01000015.1"/>
</dbReference>
<dbReference type="Pfam" id="PF13905">
    <property type="entry name" value="Thioredoxin_8"/>
    <property type="match status" value="1"/>
</dbReference>
<keyword evidence="2" id="KW-0413">Isomerase</keyword>
<evidence type="ECO:0000313" key="3">
    <source>
        <dbReference type="Proteomes" id="UP000294752"/>
    </source>
</evidence>
<dbReference type="AlphaFoldDB" id="A0A4R7CSN3"/>
<dbReference type="OrthoDB" id="750178at2"/>
<accession>A0A4R7CSN3</accession>
<feature type="domain" description="Thioredoxin" evidence="1">
    <location>
        <begin position="225"/>
        <end position="365"/>
    </location>
</feature>
<dbReference type="Proteomes" id="UP000294752">
    <property type="component" value="Unassembled WGS sequence"/>
</dbReference>
<dbReference type="SUPFAM" id="SSF52833">
    <property type="entry name" value="Thioredoxin-like"/>
    <property type="match status" value="1"/>
</dbReference>
<dbReference type="CDD" id="cd02966">
    <property type="entry name" value="TlpA_like_family"/>
    <property type="match status" value="1"/>
</dbReference>
<evidence type="ECO:0000313" key="2">
    <source>
        <dbReference type="EMBL" id="TDS06793.1"/>
    </source>
</evidence>
<name>A0A4R7CSN3_9SPHI</name>
<dbReference type="EMBL" id="SNZV01000015">
    <property type="protein sequence ID" value="TDS06793.1"/>
    <property type="molecule type" value="Genomic_DNA"/>
</dbReference>
<dbReference type="InterPro" id="IPR050553">
    <property type="entry name" value="Thioredoxin_ResA/DsbE_sf"/>
</dbReference>
<gene>
    <name evidence="2" type="ORF">B0I21_11538</name>
</gene>
<dbReference type="PANTHER" id="PTHR42852:SF13">
    <property type="entry name" value="PROTEIN DIPZ"/>
    <property type="match status" value="1"/>
</dbReference>
<protein>
    <submittedName>
        <fullName evidence="2">Thiol-disulfide isomerase/thioredoxin</fullName>
    </submittedName>
</protein>